<evidence type="ECO:0000313" key="2">
    <source>
        <dbReference type="EMBL" id="MFC5473943.1"/>
    </source>
</evidence>
<dbReference type="RefSeq" id="WP_378996931.1">
    <property type="nucleotide sequence ID" value="NZ_JBHSMT010000013.1"/>
</dbReference>
<protein>
    <submittedName>
        <fullName evidence="2">Uncharacterized protein</fullName>
    </submittedName>
</protein>
<dbReference type="EMBL" id="JBHSMT010000013">
    <property type="protein sequence ID" value="MFC5473943.1"/>
    <property type="molecule type" value="Genomic_DNA"/>
</dbReference>
<name>A0ABW0M7F7_9BURK</name>
<proteinExistence type="predicted"/>
<evidence type="ECO:0000313" key="3">
    <source>
        <dbReference type="Proteomes" id="UP001596045"/>
    </source>
</evidence>
<comment type="caution">
    <text evidence="2">The sequence shown here is derived from an EMBL/GenBank/DDBJ whole genome shotgun (WGS) entry which is preliminary data.</text>
</comment>
<feature type="chain" id="PRO_5047382335" evidence="1">
    <location>
        <begin position="32"/>
        <end position="233"/>
    </location>
</feature>
<feature type="signal peptide" evidence="1">
    <location>
        <begin position="1"/>
        <end position="31"/>
    </location>
</feature>
<gene>
    <name evidence="2" type="ORF">ACFPM8_08210</name>
</gene>
<reference evidence="3" key="1">
    <citation type="journal article" date="2019" name="Int. J. Syst. Evol. Microbiol.">
        <title>The Global Catalogue of Microorganisms (GCM) 10K type strain sequencing project: providing services to taxonomists for standard genome sequencing and annotation.</title>
        <authorList>
            <consortium name="The Broad Institute Genomics Platform"/>
            <consortium name="The Broad Institute Genome Sequencing Center for Infectious Disease"/>
            <person name="Wu L."/>
            <person name="Ma J."/>
        </authorList>
    </citation>
    <scope>NUCLEOTIDE SEQUENCE [LARGE SCALE GENOMIC DNA]</scope>
    <source>
        <strain evidence="3">JCM 17066</strain>
    </source>
</reference>
<accession>A0ABW0M7F7</accession>
<organism evidence="2 3">
    <name type="scientific">Paraherbaspirillum soli</name>
    <dbReference type="NCBI Taxonomy" id="631222"/>
    <lineage>
        <taxon>Bacteria</taxon>
        <taxon>Pseudomonadati</taxon>
        <taxon>Pseudomonadota</taxon>
        <taxon>Betaproteobacteria</taxon>
        <taxon>Burkholderiales</taxon>
        <taxon>Oxalobacteraceae</taxon>
        <taxon>Paraherbaspirillum</taxon>
    </lineage>
</organism>
<evidence type="ECO:0000256" key="1">
    <source>
        <dbReference type="SAM" id="SignalP"/>
    </source>
</evidence>
<sequence>MPYAIVFFPSEYMKTLLALLAFAGLINPAFAAPSDDAAKQALVGHYYLQGKTELGSELLLKNDGRFQWTMSYGAEDRFAQGRWSLDKGEVALVAVPPDKEPVFRLFREDELRIVKPADAGSWVAIVGVPNVGPAVGMEVKFESKSGKTVTAKTDRNGDAEVSMPADETWARAGLRRSGDWQWFAIPAERAAARIASFALDDVTQILPQAFEHMELKVRDGRLEMDEGMVYVRE</sequence>
<dbReference type="Proteomes" id="UP001596045">
    <property type="component" value="Unassembled WGS sequence"/>
</dbReference>
<keyword evidence="3" id="KW-1185">Reference proteome</keyword>
<keyword evidence="1" id="KW-0732">Signal</keyword>